<dbReference type="OrthoDB" id="9773233at2"/>
<dbReference type="AlphaFoldDB" id="A0A383TGA8"/>
<name>A0A383TGA8_9LACT</name>
<feature type="domain" description="RsdA/BaiN/AoA(So)-like insert" evidence="1">
    <location>
        <begin position="1"/>
        <end position="42"/>
    </location>
</feature>
<accession>A0A383TGA8</accession>
<dbReference type="EMBL" id="UNRR01000027">
    <property type="protein sequence ID" value="SYZ79313.1"/>
    <property type="molecule type" value="Genomic_DNA"/>
</dbReference>
<evidence type="ECO:0000259" key="1">
    <source>
        <dbReference type="Pfam" id="PF22780"/>
    </source>
</evidence>
<dbReference type="SUPFAM" id="SSF160996">
    <property type="entry name" value="HI0933 insert domain-like"/>
    <property type="match status" value="1"/>
</dbReference>
<dbReference type="InterPro" id="IPR055178">
    <property type="entry name" value="RsdA/BaiN/AoA(So)-like_dom"/>
</dbReference>
<proteinExistence type="predicted"/>
<organism evidence="2">
    <name type="scientific">Trichococcus shcherbakoviae</name>
    <dbReference type="NCBI Taxonomy" id="2094020"/>
    <lineage>
        <taxon>Bacteria</taxon>
        <taxon>Bacillati</taxon>
        <taxon>Bacillota</taxon>
        <taxon>Bacilli</taxon>
        <taxon>Lactobacillales</taxon>
        <taxon>Carnobacteriaceae</taxon>
        <taxon>Trichococcus</taxon>
    </lineage>
</organism>
<gene>
    <name evidence="2" type="ORF">TART1_2140</name>
</gene>
<dbReference type="Pfam" id="PF22780">
    <property type="entry name" value="HI0933_like_1st"/>
    <property type="match status" value="1"/>
</dbReference>
<evidence type="ECO:0000313" key="2">
    <source>
        <dbReference type="EMBL" id="SYZ79313.1"/>
    </source>
</evidence>
<sequence>MSLDILPKLSLDAVEQQLQKLIEEQPEKSVKNGWKDLMPKEIKVFADFCINFSFEVNGTYPYG</sequence>
<dbReference type="Proteomes" id="UP000262072">
    <property type="component" value="Unassembled WGS sequence"/>
</dbReference>
<reference evidence="2" key="1">
    <citation type="submission" date="2018-05" db="EMBL/GenBank/DDBJ databases">
        <authorList>
            <person name="Lanie J.A."/>
            <person name="Ng W.-L."/>
            <person name="Kazmierczak K.M."/>
            <person name="Andrzejewski T.M."/>
            <person name="Davidsen T.M."/>
            <person name="Wayne K.J."/>
            <person name="Tettelin H."/>
            <person name="Glass J.I."/>
            <person name="Rusch D."/>
            <person name="Podicherti R."/>
            <person name="Tsui H.-C.T."/>
            <person name="Winkler M.E."/>
        </authorList>
    </citation>
    <scope>NUCLEOTIDE SEQUENCE [LARGE SCALE GENOMIC DNA]</scope>
    <source>
        <strain evidence="2">Trichococcus ART11</strain>
    </source>
</reference>
<protein>
    <recommendedName>
        <fullName evidence="1">RsdA/BaiN/AoA(So)-like insert domain-containing protein</fullName>
    </recommendedName>
</protein>